<evidence type="ECO:0000313" key="1">
    <source>
        <dbReference type="EMBL" id="AFK90072.1"/>
    </source>
</evidence>
<sequence length="53" mass="6045">MSAVFSQGDSPRQFAGNHFAGDPFVIGVDLPFYIPRPRCYGFARPRKYCRHNP</sequence>
<accession>I3W395</accession>
<name>I3W395_9ENTR</name>
<keyword evidence="1" id="KW-0614">Plasmid</keyword>
<protein>
    <submittedName>
        <fullName evidence="1">Uncharacterized protein</fullName>
    </submittedName>
</protein>
<organism evidence="1">
    <name type="scientific">Salmonella sp. 14</name>
    <dbReference type="NCBI Taxonomy" id="1179812"/>
    <lineage>
        <taxon>Bacteria</taxon>
        <taxon>Pseudomonadati</taxon>
        <taxon>Pseudomonadota</taxon>
        <taxon>Gammaproteobacteria</taxon>
        <taxon>Enterobacterales</taxon>
        <taxon>Enterobacteriaceae</taxon>
        <taxon>Salmonella</taxon>
    </lineage>
</organism>
<dbReference type="AlphaFoldDB" id="I3W395"/>
<dbReference type="EMBL" id="JQ418538">
    <property type="protein sequence ID" value="AFK90072.1"/>
    <property type="molecule type" value="Genomic_DNA"/>
</dbReference>
<proteinExistence type="predicted"/>
<reference evidence="1" key="1">
    <citation type="submission" date="2012-01" db="EMBL/GenBank/DDBJ databases">
        <authorList>
            <person name="Summers A.O."/>
            <person name="Wireman J."/>
        </authorList>
    </citation>
    <scope>NUCLEOTIDE SEQUENCE</scope>
    <source>
        <strain evidence="1">14</strain>
        <plasmid evidence="1">p14-120</plasmid>
    </source>
</reference>
<geneLocation type="plasmid" evidence="1">
    <name>p14-120</name>
</geneLocation>